<evidence type="ECO:0000313" key="1">
    <source>
        <dbReference type="EMBL" id="AAC71675.1"/>
    </source>
</evidence>
<reference evidence="1" key="1">
    <citation type="journal article" date="1998" name="J. Gen. Virol.">
        <title>Sequence and transcriptional analysis of terminal regions of the fowl adenovirus type 8 genome.</title>
        <authorList>
            <person name="Cao J.X."/>
            <person name="Krell P.J."/>
            <person name="Nagy E."/>
        </authorList>
    </citation>
    <scope>NUCLEOTIDE SEQUENCE</scope>
    <source>
        <strain evidence="1">ATCC A-2A</strain>
    </source>
</reference>
<accession>Q9YYQ5</accession>
<dbReference type="EMBL" id="AF021254">
    <property type="protein sequence ID" value="AAC71675.1"/>
    <property type="molecule type" value="Genomic_DNA"/>
</dbReference>
<gene>
    <name evidence="1" type="primary">RTR2</name>
</gene>
<organismHost>
    <name type="scientific">Galliformes</name>
    <name type="common">landfowls</name>
    <dbReference type="NCBI Taxonomy" id="8976"/>
</organismHost>
<protein>
    <submittedName>
        <fullName evidence="1">Uncharacterized protein RTR2</fullName>
    </submittedName>
</protein>
<proteinExistence type="predicted"/>
<name>Q9YYQ5_ADEG8</name>
<sequence length="120" mass="14169">MLSFAIKFLQFTFVKRFPSRHYYPFAAVARYSRSKTSFEPKDVTGVQGLRKSNDRLIVDFQPIFFRSIHLRLRHGEIDSFRVLHGAALQPKTSRGQRKHAKCIKSRQNADFCHARRCRRK</sequence>
<organism evidence="1">
    <name type="scientific">Avian adenovirus 8 (strain ATCC A-2A)</name>
    <name type="common">FAdV-8</name>
    <name type="synonym">Fowl adenovirus 8</name>
    <dbReference type="NCBI Taxonomy" id="66295"/>
    <lineage>
        <taxon>Viruses</taxon>
        <taxon>Varidnaviria</taxon>
        <taxon>Bamfordvirae</taxon>
        <taxon>Preplasmiviricota</taxon>
        <taxon>Polisuviricotina</taxon>
        <taxon>Pharingeaviricetes</taxon>
        <taxon>Rowavirales</taxon>
        <taxon>Adenoviridae</taxon>
        <taxon>Aviadenovirus</taxon>
        <taxon>Aviadenovirus hepatitidis</taxon>
        <taxon>Fowl aviadenovirus E</taxon>
    </lineage>
</organism>